<gene>
    <name evidence="2" type="ORF">HMPREF1052_0764</name>
</gene>
<evidence type="ECO:0000313" key="2">
    <source>
        <dbReference type="EMBL" id="EIJ67250.1"/>
    </source>
</evidence>
<dbReference type="PATRIC" id="fig|1095749.3.peg.2096"/>
<organism evidence="2 3">
    <name type="scientific">Pasteurella bettyae CCUG 2042</name>
    <dbReference type="NCBI Taxonomy" id="1095749"/>
    <lineage>
        <taxon>Bacteria</taxon>
        <taxon>Pseudomonadati</taxon>
        <taxon>Pseudomonadota</taxon>
        <taxon>Gammaproteobacteria</taxon>
        <taxon>Pasteurellales</taxon>
        <taxon>Pasteurellaceae</taxon>
        <taxon>Pasteurella</taxon>
    </lineage>
</organism>
<dbReference type="Gene3D" id="1.10.3390.10">
    <property type="entry name" value="YejL-like"/>
    <property type="match status" value="1"/>
</dbReference>
<comment type="similarity">
    <text evidence="1">Belongs to the UPF0352 family.</text>
</comment>
<dbReference type="Pfam" id="PF07208">
    <property type="entry name" value="DUF1414"/>
    <property type="match status" value="1"/>
</dbReference>
<dbReference type="AlphaFoldDB" id="I3D6A7"/>
<dbReference type="InterPro" id="IPR009857">
    <property type="entry name" value="UPF0352"/>
</dbReference>
<sequence length="74" mass="8114">MATHSKYQDKQVDAILNDMIQVLEKHKAPVDLSLIVLGHMVTNLLTSSVGTNQRTALAQAFSDALLNSVKTKNH</sequence>
<evidence type="ECO:0000256" key="1">
    <source>
        <dbReference type="HAMAP-Rule" id="MF_00816"/>
    </source>
</evidence>
<evidence type="ECO:0000313" key="3">
    <source>
        <dbReference type="Proteomes" id="UP000006457"/>
    </source>
</evidence>
<dbReference type="OrthoDB" id="5771474at2"/>
<dbReference type="Proteomes" id="UP000006457">
    <property type="component" value="Unassembled WGS sequence"/>
</dbReference>
<dbReference type="RefSeq" id="WP_005761715.1">
    <property type="nucleotide sequence ID" value="NZ_AJSX01000047.1"/>
</dbReference>
<dbReference type="PIRSF" id="PIRSF006188">
    <property type="entry name" value="UCP006188"/>
    <property type="match status" value="1"/>
</dbReference>
<dbReference type="NCBIfam" id="NF010242">
    <property type="entry name" value="PRK13689.1"/>
    <property type="match status" value="1"/>
</dbReference>
<name>I3D6A7_9PAST</name>
<dbReference type="eggNOG" id="COG3082">
    <property type="taxonomic scope" value="Bacteria"/>
</dbReference>
<dbReference type="HAMAP" id="MF_00816">
    <property type="entry name" value="UPF0352"/>
    <property type="match status" value="1"/>
</dbReference>
<dbReference type="EMBL" id="AJSX01000047">
    <property type="protein sequence ID" value="EIJ67250.1"/>
    <property type="molecule type" value="Genomic_DNA"/>
</dbReference>
<dbReference type="InterPro" id="IPR023202">
    <property type="entry name" value="YejL_sf"/>
</dbReference>
<keyword evidence="3" id="KW-1185">Reference proteome</keyword>
<reference evidence="2 3" key="1">
    <citation type="submission" date="2012-03" db="EMBL/GenBank/DDBJ databases">
        <authorList>
            <person name="Harkins D.M."/>
            <person name="Madupu R."/>
            <person name="Durkin A.S."/>
            <person name="Torralba M."/>
            <person name="Methe B."/>
            <person name="Sutton G.G."/>
            <person name="Nelson K.E."/>
        </authorList>
    </citation>
    <scope>NUCLEOTIDE SEQUENCE [LARGE SCALE GENOMIC DNA]</scope>
    <source>
        <strain evidence="2 3">CCUG 2042</strain>
    </source>
</reference>
<protein>
    <recommendedName>
        <fullName evidence="1">UPF0352 protein HMPREF1052_0764</fullName>
    </recommendedName>
</protein>
<dbReference type="SUPFAM" id="SSF158651">
    <property type="entry name" value="YejL-like"/>
    <property type="match status" value="1"/>
</dbReference>
<comment type="caution">
    <text evidence="2">The sequence shown here is derived from an EMBL/GenBank/DDBJ whole genome shotgun (WGS) entry which is preliminary data.</text>
</comment>
<proteinExistence type="inferred from homology"/>
<accession>I3D6A7</accession>